<dbReference type="GO" id="GO:0016491">
    <property type="term" value="F:oxidoreductase activity"/>
    <property type="evidence" value="ECO:0007669"/>
    <property type="project" value="UniProtKB-KW"/>
</dbReference>
<evidence type="ECO:0000313" key="7">
    <source>
        <dbReference type="EMBL" id="EDM77583.1"/>
    </source>
</evidence>
<keyword evidence="5" id="KW-0411">Iron-sulfur</keyword>
<dbReference type="PANTHER" id="PTHR21266:SF60">
    <property type="entry name" value="3-KETOSTEROID-9-ALPHA-MONOOXYGENASE, OXYGENASE COMPONENT"/>
    <property type="match status" value="1"/>
</dbReference>
<dbReference type="InterPro" id="IPR036922">
    <property type="entry name" value="Rieske_2Fe-2S_sf"/>
</dbReference>
<dbReference type="GO" id="GO:0046872">
    <property type="term" value="F:metal ion binding"/>
    <property type="evidence" value="ECO:0007669"/>
    <property type="project" value="UniProtKB-KW"/>
</dbReference>
<dbReference type="EMBL" id="ABCS01000043">
    <property type="protein sequence ID" value="EDM77583.1"/>
    <property type="molecule type" value="Genomic_DNA"/>
</dbReference>
<dbReference type="STRING" id="391625.PPSIR1_02823"/>
<keyword evidence="3" id="KW-0560">Oxidoreductase</keyword>
<dbReference type="Pfam" id="PF00355">
    <property type="entry name" value="Rieske"/>
    <property type="match status" value="1"/>
</dbReference>
<evidence type="ECO:0000256" key="4">
    <source>
        <dbReference type="ARBA" id="ARBA00023004"/>
    </source>
</evidence>
<dbReference type="CDD" id="cd03467">
    <property type="entry name" value="Rieske"/>
    <property type="match status" value="1"/>
</dbReference>
<dbReference type="Gene3D" id="2.102.10.10">
    <property type="entry name" value="Rieske [2Fe-2S] iron-sulphur domain"/>
    <property type="match status" value="1"/>
</dbReference>
<evidence type="ECO:0000259" key="6">
    <source>
        <dbReference type="PROSITE" id="PS51296"/>
    </source>
</evidence>
<keyword evidence="1" id="KW-0001">2Fe-2S</keyword>
<evidence type="ECO:0000256" key="1">
    <source>
        <dbReference type="ARBA" id="ARBA00022714"/>
    </source>
</evidence>
<dbReference type="PROSITE" id="PS51296">
    <property type="entry name" value="RIESKE"/>
    <property type="match status" value="1"/>
</dbReference>
<accession>A6G935</accession>
<keyword evidence="4" id="KW-0408">Iron</keyword>
<keyword evidence="8" id="KW-1185">Reference proteome</keyword>
<dbReference type="eggNOG" id="COG2146">
    <property type="taxonomic scope" value="Bacteria"/>
</dbReference>
<proteinExistence type="predicted"/>
<dbReference type="InterPro" id="IPR050584">
    <property type="entry name" value="Cholesterol_7-desaturase"/>
</dbReference>
<gene>
    <name evidence="7" type="ORF">PPSIR1_02823</name>
</gene>
<keyword evidence="2" id="KW-0479">Metal-binding</keyword>
<reference evidence="7 8" key="1">
    <citation type="submission" date="2007-06" db="EMBL/GenBank/DDBJ databases">
        <authorList>
            <person name="Shimkets L."/>
            <person name="Ferriera S."/>
            <person name="Johnson J."/>
            <person name="Kravitz S."/>
            <person name="Beeson K."/>
            <person name="Sutton G."/>
            <person name="Rogers Y.-H."/>
            <person name="Friedman R."/>
            <person name="Frazier M."/>
            <person name="Venter J.C."/>
        </authorList>
    </citation>
    <scope>NUCLEOTIDE SEQUENCE [LARGE SCALE GENOMIC DNA]</scope>
    <source>
        <strain evidence="7 8">SIR-1</strain>
    </source>
</reference>
<dbReference type="InterPro" id="IPR017941">
    <property type="entry name" value="Rieske_2Fe-2S"/>
</dbReference>
<dbReference type="PANTHER" id="PTHR21266">
    <property type="entry name" value="IRON-SULFUR DOMAIN CONTAINING PROTEIN"/>
    <property type="match status" value="1"/>
</dbReference>
<sequence>MHEIARYQRELPVSLERMFENALDWEHLPHLHASSFADLTLLDRDSRRWRAEVLLQPAALGLRQTIELTLDAASGVWITRVLAGFCAGMAIHTQARALGERRIEVDVRFQTPRRRPVRARLYGPVLVGTYRRLYDEDEAMMVERQGALDRVRASAKARAQAQRSAEGRALGSRGAVLDPSFRFERGGVRFRVTELDGALQAFSTTCPHLLGPLDDAPVRDGRVRCPWHGYCFDLRTGKDEAHGLRLARAPRLEEREGAVWAVAARSNRSAL</sequence>
<organism evidence="7 8">
    <name type="scientific">Plesiocystis pacifica SIR-1</name>
    <dbReference type="NCBI Taxonomy" id="391625"/>
    <lineage>
        <taxon>Bacteria</taxon>
        <taxon>Pseudomonadati</taxon>
        <taxon>Myxococcota</taxon>
        <taxon>Polyangia</taxon>
        <taxon>Nannocystales</taxon>
        <taxon>Nannocystaceae</taxon>
        <taxon>Plesiocystis</taxon>
    </lineage>
</organism>
<evidence type="ECO:0000256" key="5">
    <source>
        <dbReference type="ARBA" id="ARBA00023014"/>
    </source>
</evidence>
<protein>
    <recommendedName>
        <fullName evidence="6">Rieske domain-containing protein</fullName>
    </recommendedName>
</protein>
<evidence type="ECO:0000256" key="2">
    <source>
        <dbReference type="ARBA" id="ARBA00022723"/>
    </source>
</evidence>
<evidence type="ECO:0000256" key="3">
    <source>
        <dbReference type="ARBA" id="ARBA00023002"/>
    </source>
</evidence>
<feature type="domain" description="Rieske" evidence="6">
    <location>
        <begin position="196"/>
        <end position="261"/>
    </location>
</feature>
<dbReference type="AlphaFoldDB" id="A6G935"/>
<comment type="caution">
    <text evidence="7">The sequence shown here is derived from an EMBL/GenBank/DDBJ whole genome shotgun (WGS) entry which is preliminary data.</text>
</comment>
<dbReference type="Proteomes" id="UP000005801">
    <property type="component" value="Unassembled WGS sequence"/>
</dbReference>
<dbReference type="SUPFAM" id="SSF50022">
    <property type="entry name" value="ISP domain"/>
    <property type="match status" value="1"/>
</dbReference>
<evidence type="ECO:0000313" key="8">
    <source>
        <dbReference type="Proteomes" id="UP000005801"/>
    </source>
</evidence>
<name>A6G935_9BACT</name>
<dbReference type="GO" id="GO:0051537">
    <property type="term" value="F:2 iron, 2 sulfur cluster binding"/>
    <property type="evidence" value="ECO:0007669"/>
    <property type="project" value="UniProtKB-KW"/>
</dbReference>
<dbReference type="OrthoDB" id="9800167at2"/>
<dbReference type="RefSeq" id="WP_006973230.1">
    <property type="nucleotide sequence ID" value="NZ_ABCS01000043.1"/>
</dbReference>